<dbReference type="AlphaFoldDB" id="A0A8K0D7B0"/>
<evidence type="ECO:0000259" key="22">
    <source>
        <dbReference type="Pfam" id="PF00501"/>
    </source>
</evidence>
<dbReference type="GO" id="GO:0005324">
    <property type="term" value="F:long-chain fatty acid transmembrane transporter activity"/>
    <property type="evidence" value="ECO:0007669"/>
    <property type="project" value="TreeGrafter"/>
</dbReference>
<evidence type="ECO:0000256" key="8">
    <source>
        <dbReference type="ARBA" id="ARBA00022832"/>
    </source>
</evidence>
<keyword evidence="12" id="KW-0472">Membrane</keyword>
<dbReference type="PANTHER" id="PTHR43107">
    <property type="entry name" value="LONG-CHAIN FATTY ACID TRANSPORT PROTEIN"/>
    <property type="match status" value="1"/>
</dbReference>
<dbReference type="GO" id="GO:0044539">
    <property type="term" value="P:long-chain fatty acid import into cell"/>
    <property type="evidence" value="ECO:0007669"/>
    <property type="project" value="TreeGrafter"/>
</dbReference>
<evidence type="ECO:0000256" key="13">
    <source>
        <dbReference type="ARBA" id="ARBA00023140"/>
    </source>
</evidence>
<gene>
    <name evidence="24" type="ORF">ILUMI_05327</name>
</gene>
<dbReference type="EMBL" id="VTPC01001972">
    <property type="protein sequence ID" value="KAF2900860.1"/>
    <property type="molecule type" value="Genomic_DNA"/>
</dbReference>
<protein>
    <recommendedName>
        <fullName evidence="20">Very long-chain fatty acid transport protein</fullName>
        <ecNumber evidence="14">6.2.1.3</ecNumber>
    </recommendedName>
    <alternativeName>
        <fullName evidence="16">Long-chain-fatty-acid--CoA ligase</fullName>
    </alternativeName>
    <alternativeName>
        <fullName evidence="21">Very-long-chain acyl-CoA synthetase</fullName>
    </alternativeName>
</protein>
<comment type="function">
    <text evidence="19">Acyl-CoA synthetase required for both the import of long chain fatty acids (LCFAs) (C14-C18) and the activation very long chain fatty acids (VLCFAs) (C20-C26) by esterification of the fatty acids into metabolically active CoA-thioesters for subsequent degradation or incorporation into phospholipids. The transport and fatty acyl-CoA synthetase activities are genetically separable and are thus independent activities. Esterifies VLCFAs in the peroxisome matrix. The VLCFAs are actively transported into peroxisomes by a PXA1-PXA2 heterodimeric transporter in the peroxisomal membrane.</text>
</comment>
<comment type="caution">
    <text evidence="24">The sequence shown here is derived from an EMBL/GenBank/DDBJ whole genome shotgun (WGS) entry which is preliminary data.</text>
</comment>
<evidence type="ECO:0000256" key="9">
    <source>
        <dbReference type="ARBA" id="ARBA00022840"/>
    </source>
</evidence>
<evidence type="ECO:0000256" key="20">
    <source>
        <dbReference type="ARBA" id="ARBA00068795"/>
    </source>
</evidence>
<evidence type="ECO:0000256" key="6">
    <source>
        <dbReference type="ARBA" id="ARBA00022692"/>
    </source>
</evidence>
<keyword evidence="11" id="KW-0445">Lipid transport</keyword>
<dbReference type="FunFam" id="3.30.300.30:FF:000002">
    <property type="entry name" value="Long-chain fatty acid transport protein 1"/>
    <property type="match status" value="1"/>
</dbReference>
<dbReference type="PROSITE" id="PS00455">
    <property type="entry name" value="AMP_BINDING"/>
    <property type="match status" value="1"/>
</dbReference>
<evidence type="ECO:0000256" key="11">
    <source>
        <dbReference type="ARBA" id="ARBA00023055"/>
    </source>
</evidence>
<evidence type="ECO:0000256" key="12">
    <source>
        <dbReference type="ARBA" id="ARBA00023136"/>
    </source>
</evidence>
<dbReference type="InterPro" id="IPR045851">
    <property type="entry name" value="AMP-bd_C_sf"/>
</dbReference>
<feature type="domain" description="AMP-dependent synthetase/ligase" evidence="22">
    <location>
        <begin position="66"/>
        <end position="399"/>
    </location>
</feature>
<evidence type="ECO:0000256" key="17">
    <source>
        <dbReference type="ARBA" id="ARBA00046271"/>
    </source>
</evidence>
<dbReference type="InterPro" id="IPR020845">
    <property type="entry name" value="AMP-binding_CS"/>
</dbReference>
<dbReference type="EC" id="6.2.1.3" evidence="14"/>
<organism evidence="24 25">
    <name type="scientific">Ignelater luminosus</name>
    <name type="common">Cucubano</name>
    <name type="synonym">Pyrophorus luminosus</name>
    <dbReference type="NCBI Taxonomy" id="2038154"/>
    <lineage>
        <taxon>Eukaryota</taxon>
        <taxon>Metazoa</taxon>
        <taxon>Ecdysozoa</taxon>
        <taxon>Arthropoda</taxon>
        <taxon>Hexapoda</taxon>
        <taxon>Insecta</taxon>
        <taxon>Pterygota</taxon>
        <taxon>Neoptera</taxon>
        <taxon>Endopterygota</taxon>
        <taxon>Coleoptera</taxon>
        <taxon>Polyphaga</taxon>
        <taxon>Elateriformia</taxon>
        <taxon>Elateroidea</taxon>
        <taxon>Elateridae</taxon>
        <taxon>Agrypninae</taxon>
        <taxon>Pyrophorini</taxon>
        <taxon>Ignelater</taxon>
    </lineage>
</organism>
<dbReference type="NCBIfam" id="NF006134">
    <property type="entry name" value="PRK08279.1"/>
    <property type="match status" value="1"/>
</dbReference>
<evidence type="ECO:0000256" key="2">
    <source>
        <dbReference type="ARBA" id="ARBA00006432"/>
    </source>
</evidence>
<dbReference type="Pfam" id="PF00501">
    <property type="entry name" value="AMP-binding"/>
    <property type="match status" value="1"/>
</dbReference>
<dbReference type="GO" id="GO:0005886">
    <property type="term" value="C:plasma membrane"/>
    <property type="evidence" value="ECO:0007669"/>
    <property type="project" value="UniProtKB-SubCell"/>
</dbReference>
<keyword evidence="10" id="KW-1133">Transmembrane helix</keyword>
<keyword evidence="6" id="KW-0812">Transmembrane</keyword>
<dbReference type="SUPFAM" id="SSF56801">
    <property type="entry name" value="Acetyl-CoA synthetase-like"/>
    <property type="match status" value="1"/>
</dbReference>
<evidence type="ECO:0000256" key="7">
    <source>
        <dbReference type="ARBA" id="ARBA00022741"/>
    </source>
</evidence>
<evidence type="ECO:0000256" key="1">
    <source>
        <dbReference type="ARBA" id="ARBA00004651"/>
    </source>
</evidence>
<keyword evidence="25" id="KW-1185">Reference proteome</keyword>
<dbReference type="Gene3D" id="3.40.50.12780">
    <property type="entry name" value="N-terminal domain of ligase-like"/>
    <property type="match status" value="1"/>
</dbReference>
<dbReference type="GO" id="GO:0005524">
    <property type="term" value="F:ATP binding"/>
    <property type="evidence" value="ECO:0007669"/>
    <property type="project" value="UniProtKB-KW"/>
</dbReference>
<proteinExistence type="inferred from homology"/>
<evidence type="ECO:0000256" key="18">
    <source>
        <dbReference type="ARBA" id="ARBA00048666"/>
    </source>
</evidence>
<dbReference type="GO" id="GO:0005778">
    <property type="term" value="C:peroxisomal membrane"/>
    <property type="evidence" value="ECO:0007669"/>
    <property type="project" value="UniProtKB-SubCell"/>
</dbReference>
<dbReference type="GO" id="GO:0005789">
    <property type="term" value="C:endoplasmic reticulum membrane"/>
    <property type="evidence" value="ECO:0007669"/>
    <property type="project" value="TreeGrafter"/>
</dbReference>
<evidence type="ECO:0000256" key="16">
    <source>
        <dbReference type="ARBA" id="ARBA00041297"/>
    </source>
</evidence>
<dbReference type="GO" id="GO:0004467">
    <property type="term" value="F:long-chain fatty acid-CoA ligase activity"/>
    <property type="evidence" value="ECO:0007669"/>
    <property type="project" value="UniProtKB-EC"/>
</dbReference>
<keyword evidence="5" id="KW-0436">Ligase</keyword>
<evidence type="ECO:0000256" key="10">
    <source>
        <dbReference type="ARBA" id="ARBA00022989"/>
    </source>
</evidence>
<evidence type="ECO:0000313" key="25">
    <source>
        <dbReference type="Proteomes" id="UP000801492"/>
    </source>
</evidence>
<evidence type="ECO:0000259" key="23">
    <source>
        <dbReference type="Pfam" id="PF13193"/>
    </source>
</evidence>
<keyword evidence="8" id="KW-0276">Fatty acid metabolism</keyword>
<evidence type="ECO:0000256" key="3">
    <source>
        <dbReference type="ARBA" id="ARBA00022448"/>
    </source>
</evidence>
<feature type="domain" description="AMP-binding enzyme C-terminal" evidence="23">
    <location>
        <begin position="508"/>
        <end position="583"/>
    </location>
</feature>
<sequence length="631" mass="71299">MPSSWTVLAVITVLTIYFCKNKRYRWFYIFAKTFRRDFRGFIVYVKTAITARLAKIRNETVVSVFESLVKKHPEKAAFLFEDETWTYAELNKFCNKIARYFRNEGYQKGDCIALMLENRPEYVGIWLGLSKIGVVTALINTNLTNDPLVHSVLAGKCKTIIFGSLYANVVKNVAKDLGFKSFYQFHESTTKEDFEVLPEFIDLRSKLSNISGDILSSRERVLADIQDPLLYIYTSGTTGLPKAAVVTSIRYMFAARGMTFVLRLKSNDVLYTPLPLYHSAGGMLGAGQAVLSGITVALRKKFSASNYWKDCAKYNCTVAQYIGEICRYILVAHNNVEPVKHPVRAILGNGLRPQLWKQFTEKFKIKEVYELYGATEGIANMINLDNQVGAVGFIPWHARWAYPVSLVKCNENTGEPLRDENGHCMECGINEPGLLIGKINQKKSIFAFQGYADQKATEKKILHNVFHDGDSYFNSGDVLVNDEYGYFYFRDRTGDTFRWKGENVSTAEVEAVISNLTQLSDTVVFGVEIPNSEGRAGMAAIVDAHNSLDLHLLSNSIKNNLPSYAVPMFIRVMNSVPLTGTFKLKKIELQADGYDINKVNDKIYFYDTKLKGYAELTKDIYEKIGNGTMNL</sequence>
<dbReference type="PANTHER" id="PTHR43107:SF15">
    <property type="entry name" value="FATTY ACID TRANSPORT PROTEIN 3, ISOFORM A"/>
    <property type="match status" value="1"/>
</dbReference>
<dbReference type="FunFam" id="3.40.50.12780:FF:000019">
    <property type="entry name" value="Long-chain fatty acid transporter"/>
    <property type="match status" value="1"/>
</dbReference>
<dbReference type="InterPro" id="IPR042099">
    <property type="entry name" value="ANL_N_sf"/>
</dbReference>
<evidence type="ECO:0000256" key="21">
    <source>
        <dbReference type="ARBA" id="ARBA00078285"/>
    </source>
</evidence>
<keyword evidence="4" id="KW-1003">Cell membrane</keyword>
<evidence type="ECO:0000313" key="24">
    <source>
        <dbReference type="EMBL" id="KAF2900860.1"/>
    </source>
</evidence>
<comment type="catalytic activity">
    <reaction evidence="18">
        <text>tetracosanoate + ATP + CoA = tetracosanoyl-CoA + AMP + diphosphate</text>
        <dbReference type="Rhea" id="RHEA:33639"/>
        <dbReference type="ChEBI" id="CHEBI:30616"/>
        <dbReference type="ChEBI" id="CHEBI:31014"/>
        <dbReference type="ChEBI" id="CHEBI:33019"/>
        <dbReference type="ChEBI" id="CHEBI:57287"/>
        <dbReference type="ChEBI" id="CHEBI:65052"/>
        <dbReference type="ChEBI" id="CHEBI:456215"/>
    </reaction>
    <physiologicalReaction direction="left-to-right" evidence="18">
        <dbReference type="Rhea" id="RHEA:33640"/>
    </physiologicalReaction>
</comment>
<keyword evidence="9" id="KW-0067">ATP-binding</keyword>
<evidence type="ECO:0000256" key="4">
    <source>
        <dbReference type="ARBA" id="ARBA00022475"/>
    </source>
</evidence>
<comment type="similarity">
    <text evidence="2">Belongs to the ATP-dependent AMP-binding enzyme family.</text>
</comment>
<dbReference type="InterPro" id="IPR000873">
    <property type="entry name" value="AMP-dep_synth/lig_dom"/>
</dbReference>
<dbReference type="Pfam" id="PF13193">
    <property type="entry name" value="AMP-binding_C"/>
    <property type="match status" value="1"/>
</dbReference>
<dbReference type="Gene3D" id="3.30.300.30">
    <property type="match status" value="1"/>
</dbReference>
<dbReference type="InterPro" id="IPR025110">
    <property type="entry name" value="AMP-bd_C"/>
</dbReference>
<keyword evidence="7" id="KW-0547">Nucleotide-binding</keyword>
<evidence type="ECO:0000256" key="19">
    <source>
        <dbReference type="ARBA" id="ARBA00060276"/>
    </source>
</evidence>
<reference evidence="24" key="1">
    <citation type="submission" date="2019-08" db="EMBL/GenBank/DDBJ databases">
        <title>The genome of the North American firefly Photinus pyralis.</title>
        <authorList>
            <consortium name="Photinus pyralis genome working group"/>
            <person name="Fallon T.R."/>
            <person name="Sander Lower S.E."/>
            <person name="Weng J.-K."/>
        </authorList>
    </citation>
    <scope>NUCLEOTIDE SEQUENCE</scope>
    <source>
        <strain evidence="24">TRF0915ILg1</strain>
        <tissue evidence="24">Whole body</tissue>
    </source>
</reference>
<comment type="subcellular location">
    <subcellularLocation>
        <location evidence="1">Cell membrane</location>
        <topology evidence="1">Multi-pass membrane protein</topology>
    </subcellularLocation>
    <subcellularLocation>
        <location evidence="17">Peroxisome membrane</location>
    </subcellularLocation>
</comment>
<evidence type="ECO:0000256" key="5">
    <source>
        <dbReference type="ARBA" id="ARBA00022598"/>
    </source>
</evidence>
<accession>A0A8K0D7B0</accession>
<comment type="catalytic activity">
    <reaction evidence="15">
        <text>a very long-chain fatty acid + ATP + CoA = a very long-chain fatty acyl-CoA + AMP + diphosphate</text>
        <dbReference type="Rhea" id="RHEA:54536"/>
        <dbReference type="ChEBI" id="CHEBI:30616"/>
        <dbReference type="ChEBI" id="CHEBI:33019"/>
        <dbReference type="ChEBI" id="CHEBI:57287"/>
        <dbReference type="ChEBI" id="CHEBI:58950"/>
        <dbReference type="ChEBI" id="CHEBI:138261"/>
        <dbReference type="ChEBI" id="CHEBI:456215"/>
    </reaction>
    <physiologicalReaction direction="left-to-right" evidence="15">
        <dbReference type="Rhea" id="RHEA:54537"/>
    </physiologicalReaction>
</comment>
<keyword evidence="13" id="KW-0576">Peroxisome</keyword>
<evidence type="ECO:0000256" key="15">
    <source>
        <dbReference type="ARBA" id="ARBA00036527"/>
    </source>
</evidence>
<dbReference type="OrthoDB" id="288590at2759"/>
<dbReference type="Proteomes" id="UP000801492">
    <property type="component" value="Unassembled WGS sequence"/>
</dbReference>
<keyword evidence="3" id="KW-0813">Transport</keyword>
<keyword evidence="8" id="KW-0443">Lipid metabolism</keyword>
<name>A0A8K0D7B0_IGNLU</name>
<evidence type="ECO:0000256" key="14">
    <source>
        <dbReference type="ARBA" id="ARBA00026121"/>
    </source>
</evidence>